<evidence type="ECO:0000313" key="2">
    <source>
        <dbReference type="EMBL" id="NHC16141.1"/>
    </source>
</evidence>
<dbReference type="EMBL" id="JAANNP010000098">
    <property type="protein sequence ID" value="NHC16141.1"/>
    <property type="molecule type" value="Genomic_DNA"/>
</dbReference>
<keyword evidence="1" id="KW-0812">Transmembrane</keyword>
<keyword evidence="1" id="KW-0472">Membrane</keyword>
<gene>
    <name evidence="2" type="ORF">G9H71_20355</name>
</gene>
<keyword evidence="3" id="KW-1185">Reference proteome</keyword>
<protein>
    <submittedName>
        <fullName evidence="2">Uncharacterized protein</fullName>
    </submittedName>
</protein>
<comment type="caution">
    <text evidence="2">The sequence shown here is derived from an EMBL/GenBank/DDBJ whole genome shotgun (WGS) entry which is preliminary data.</text>
</comment>
<dbReference type="Proteomes" id="UP000800981">
    <property type="component" value="Unassembled WGS sequence"/>
</dbReference>
<keyword evidence="1" id="KW-1133">Transmembrane helix</keyword>
<name>A0ABX0H2Q4_9ACTN</name>
<dbReference type="RefSeq" id="WP_166284607.1">
    <property type="nucleotide sequence ID" value="NZ_JAANNP010000098.1"/>
</dbReference>
<accession>A0ABX0H2Q4</accession>
<sequence length="187" mass="20095">MTDERATVPRWPFHAALALPTAALLWAESFPGRPALWWTLGVLGLALGALTWLARLGLSRARRDPWSWWFVVGPVAGALVLAFVAVDGPLRVRWALGEDRFRDAAQRVLDTGNGEPTPLRLGTYTITSLEPVPGGVLMDEVTGTPGGRAGFAYLPDGGLERLAAEGYLTLAESRGLGGGWYAWAEEG</sequence>
<organism evidence="2 3">
    <name type="scientific">Motilibacter deserti</name>
    <dbReference type="NCBI Taxonomy" id="2714956"/>
    <lineage>
        <taxon>Bacteria</taxon>
        <taxon>Bacillati</taxon>
        <taxon>Actinomycetota</taxon>
        <taxon>Actinomycetes</taxon>
        <taxon>Motilibacterales</taxon>
        <taxon>Motilibacteraceae</taxon>
        <taxon>Motilibacter</taxon>
    </lineage>
</organism>
<evidence type="ECO:0000256" key="1">
    <source>
        <dbReference type="SAM" id="Phobius"/>
    </source>
</evidence>
<proteinExistence type="predicted"/>
<reference evidence="2 3" key="1">
    <citation type="submission" date="2020-03" db="EMBL/GenBank/DDBJ databases">
        <title>Two novel Motilibacter sp.</title>
        <authorList>
            <person name="Liu S."/>
        </authorList>
    </citation>
    <scope>NUCLEOTIDE SEQUENCE [LARGE SCALE GENOMIC DNA]</scope>
    <source>
        <strain evidence="2 3">E257</strain>
    </source>
</reference>
<evidence type="ECO:0000313" key="3">
    <source>
        <dbReference type="Proteomes" id="UP000800981"/>
    </source>
</evidence>
<feature type="transmembrane region" description="Helical" evidence="1">
    <location>
        <begin position="35"/>
        <end position="54"/>
    </location>
</feature>
<feature type="transmembrane region" description="Helical" evidence="1">
    <location>
        <begin position="66"/>
        <end position="86"/>
    </location>
</feature>